<organism evidence="4 5">
    <name type="scientific">Durusdinium trenchii</name>
    <dbReference type="NCBI Taxonomy" id="1381693"/>
    <lineage>
        <taxon>Eukaryota</taxon>
        <taxon>Sar</taxon>
        <taxon>Alveolata</taxon>
        <taxon>Dinophyceae</taxon>
        <taxon>Suessiales</taxon>
        <taxon>Symbiodiniaceae</taxon>
        <taxon>Durusdinium</taxon>
    </lineage>
</organism>
<dbReference type="PROSITE" id="PS50222">
    <property type="entry name" value="EF_HAND_2"/>
    <property type="match status" value="2"/>
</dbReference>
<dbReference type="SUPFAM" id="SSF47473">
    <property type="entry name" value="EF-hand"/>
    <property type="match status" value="1"/>
</dbReference>
<protein>
    <recommendedName>
        <fullName evidence="3">EF-hand domain-containing protein</fullName>
    </recommendedName>
</protein>
<dbReference type="InterPro" id="IPR011992">
    <property type="entry name" value="EF-hand-dom_pair"/>
</dbReference>
<dbReference type="InterPro" id="IPR018247">
    <property type="entry name" value="EF_Hand_1_Ca_BS"/>
</dbReference>
<gene>
    <name evidence="4" type="ORF">SCF082_LOCUS3037</name>
</gene>
<evidence type="ECO:0000313" key="4">
    <source>
        <dbReference type="EMBL" id="CAK8992275.1"/>
    </source>
</evidence>
<feature type="domain" description="EF-hand" evidence="3">
    <location>
        <begin position="1041"/>
        <end position="1076"/>
    </location>
</feature>
<evidence type="ECO:0000256" key="2">
    <source>
        <dbReference type="SAM" id="MobiDB-lite"/>
    </source>
</evidence>
<dbReference type="Proteomes" id="UP001642464">
    <property type="component" value="Unassembled WGS sequence"/>
</dbReference>
<keyword evidence="5" id="KW-1185">Reference proteome</keyword>
<reference evidence="4 5" key="1">
    <citation type="submission" date="2024-02" db="EMBL/GenBank/DDBJ databases">
        <authorList>
            <person name="Chen Y."/>
            <person name="Shah S."/>
            <person name="Dougan E. K."/>
            <person name="Thang M."/>
            <person name="Chan C."/>
        </authorList>
    </citation>
    <scope>NUCLEOTIDE SEQUENCE [LARGE SCALE GENOMIC DNA]</scope>
</reference>
<evidence type="ECO:0000259" key="3">
    <source>
        <dbReference type="PROSITE" id="PS50222"/>
    </source>
</evidence>
<dbReference type="PROSITE" id="PS00018">
    <property type="entry name" value="EF_HAND_1"/>
    <property type="match status" value="1"/>
</dbReference>
<feature type="region of interest" description="Disordered" evidence="2">
    <location>
        <begin position="60"/>
        <end position="84"/>
    </location>
</feature>
<feature type="compositionally biased region" description="Low complexity" evidence="2">
    <location>
        <begin position="72"/>
        <end position="84"/>
    </location>
</feature>
<dbReference type="InterPro" id="IPR002048">
    <property type="entry name" value="EF_hand_dom"/>
</dbReference>
<dbReference type="Gene3D" id="1.10.238.10">
    <property type="entry name" value="EF-hand"/>
    <property type="match status" value="1"/>
</dbReference>
<sequence>MVIAEAQIQEEMLAAITAKVLPIAAAACTEVCTRHLAALHQQLEHLRVLQQQVQQLQTQAAQQAHQDHRPVLAASRSSRSASPLRRALEFTNSGTALAVNQELDASPFSLNGGVTPMPLIEGEGTDKVLSVMKRVRSAVRRSRQSPDQLFKRFCKAGGTGVSGLIMTRSDFIRVLGTFEPHLEQEMVIRLWQHFLSQGNGEDGLNFTEFQRWFVNGEALGTLSRTGSSATSLSFSAVNGFDAQPHFAPYPELDRALTAPCSSASPLLGRRHSRPPLSPTATPAYFANMGQGSMTLPIPSRSGSQHSLEVYGGEMAPLRVSDDMPLIATLVRLGRGLASESLTVVGALEDTKENAVWDLNKFFTLDGQTCRSFSACKDTGESTEVHDVHELPLNPARCGWDFEAERQEQAHLAQVAATLEGGALQQLLADASLHHVQAPHFADCPVGGAAIRVLHVWAASSYHHGWKASVAFATEAPELPFAPELRLLLDVPWVSLGQTPWAKPFFQTLAQIAVALCRRLENGRRPCLSKARPHCDPPRALRRVKRGRSKEDLGEAQRLISQCAPGNRLSELLRAKGISGLLHRLAQLAPDAPETSKDSPQPLWAPCQGEAQALRLSSLAVRQEIIHKELAAIALAASGRSCGVHRVHGQRVRQVDLLVFVERLHASEQVSGFFNEITENRCEMDVFSHFHRVYCIQPGWLHLAFVTSGLLIHPPYGPGTWSCFLPEKASEVQLIDPVLWQRPLQLNLGFVDVPVKRYRFTACPQPFYRLQTNQQLVQDWLEYHRSMGIEHWTIYDLDGTGAEFLSNLPDVQLISHYPDVLGSPRLGEGNRWNPICLEAIALTQCFWRYRGRAEMVFSIKSFDEFLVSVKHQQAGLVRFLELAPSSAPSVRLPAVNYGGPMGDPSLPLVGRFRWHTGKLYWHLAAGRPEQILSVNTTSAWPEPPAQMANFFHPDDLRVNHYVDALGPRGSQVFKHEDPPEVLAWAVGRPRETSAESMLGRLVADSLHSWRLGDLELINRSILRMSPPSRVALAVAPAAEEQEVMKVLQDGFHTGDADRDGLLALDEFEKLALPSGWDAHLRRRNFHYIGLFLHAWVAESSAQSILEEIDQDEDEMLSFDEWSQGMLWLCRRRDLMAAAQDLLSWSKRKPWKQEDLARTSGAPRWEEGARHL</sequence>
<dbReference type="EMBL" id="CAXAMM010001536">
    <property type="protein sequence ID" value="CAK8992275.1"/>
    <property type="molecule type" value="Genomic_DNA"/>
</dbReference>
<evidence type="ECO:0000313" key="5">
    <source>
        <dbReference type="Proteomes" id="UP001642464"/>
    </source>
</evidence>
<accession>A0ABP0HPY6</accession>
<feature type="domain" description="EF-hand" evidence="3">
    <location>
        <begin position="1095"/>
        <end position="1130"/>
    </location>
</feature>
<proteinExistence type="predicted"/>
<comment type="caution">
    <text evidence="4">The sequence shown here is derived from an EMBL/GenBank/DDBJ whole genome shotgun (WGS) entry which is preliminary data.</text>
</comment>
<evidence type="ECO:0000256" key="1">
    <source>
        <dbReference type="ARBA" id="ARBA00022837"/>
    </source>
</evidence>
<keyword evidence="1" id="KW-0106">Calcium</keyword>
<name>A0ABP0HPY6_9DINO</name>